<evidence type="ECO:0000313" key="8">
    <source>
        <dbReference type="RefSeq" id="XP_031427525.1"/>
    </source>
</evidence>
<keyword evidence="4" id="KW-0393">Immunoglobulin domain</keyword>
<accession>A0A6P8FVV2</accession>
<reference evidence="7 8" key="1">
    <citation type="submission" date="2025-04" db="UniProtKB">
        <authorList>
            <consortium name="RefSeq"/>
        </authorList>
    </citation>
    <scope>IDENTIFICATION</scope>
</reference>
<dbReference type="RefSeq" id="XP_031427524.1">
    <property type="nucleotide sequence ID" value="XM_031571664.2"/>
</dbReference>
<dbReference type="InterPro" id="IPR015528">
    <property type="entry name" value="IL-12_beta"/>
</dbReference>
<keyword evidence="3 4" id="KW-0325">Glycoprotein</keyword>
<proteinExistence type="inferred from homology"/>
<keyword evidence="1 4" id="KW-0732">Signal</keyword>
<dbReference type="InterPro" id="IPR019482">
    <property type="entry name" value="IL-12_beta_cen-dom"/>
</dbReference>
<dbReference type="Pfam" id="PF10420">
    <property type="entry name" value="IL12p40_C"/>
    <property type="match status" value="1"/>
</dbReference>
<organism evidence="6 8">
    <name type="scientific">Clupea harengus</name>
    <name type="common">Atlantic herring</name>
    <dbReference type="NCBI Taxonomy" id="7950"/>
    <lineage>
        <taxon>Eukaryota</taxon>
        <taxon>Metazoa</taxon>
        <taxon>Chordata</taxon>
        <taxon>Craniata</taxon>
        <taxon>Vertebrata</taxon>
        <taxon>Euteleostomi</taxon>
        <taxon>Actinopterygii</taxon>
        <taxon>Neopterygii</taxon>
        <taxon>Teleostei</taxon>
        <taxon>Clupei</taxon>
        <taxon>Clupeiformes</taxon>
        <taxon>Clupeoidei</taxon>
        <taxon>Clupeidae</taxon>
        <taxon>Clupea</taxon>
    </lineage>
</organism>
<dbReference type="Proteomes" id="UP000515152">
    <property type="component" value="Chromosome 8"/>
</dbReference>
<keyword evidence="4" id="KW-0964">Secreted</keyword>
<name>A0A6P8FVV2_CLUHA</name>
<evidence type="ECO:0000313" key="7">
    <source>
        <dbReference type="RefSeq" id="XP_031427524.1"/>
    </source>
</evidence>
<comment type="similarity">
    <text evidence="4">Belongs to the IL-12B family.</text>
</comment>
<evidence type="ECO:0000256" key="1">
    <source>
        <dbReference type="ARBA" id="ARBA00022729"/>
    </source>
</evidence>
<dbReference type="PANTHER" id="PTHR48485:SF4">
    <property type="entry name" value="INTERLEUKIN-12 SUBUNIT BETA"/>
    <property type="match status" value="1"/>
</dbReference>
<comment type="subcellular location">
    <subcellularLocation>
        <location evidence="4">Secreted</location>
    </subcellularLocation>
</comment>
<evidence type="ECO:0000259" key="5">
    <source>
        <dbReference type="Pfam" id="PF10420"/>
    </source>
</evidence>
<dbReference type="KEGG" id="char:105907391"/>
<dbReference type="Gene3D" id="2.60.40.10">
    <property type="entry name" value="Immunoglobulins"/>
    <property type="match status" value="2"/>
</dbReference>
<feature type="signal peptide" evidence="4">
    <location>
        <begin position="1"/>
        <end position="19"/>
    </location>
</feature>
<gene>
    <name evidence="7 8" type="primary">LOC105907391</name>
    <name evidence="4" type="synonym">IL12B</name>
</gene>
<dbReference type="GO" id="GO:0004896">
    <property type="term" value="F:cytokine receptor activity"/>
    <property type="evidence" value="ECO:0007669"/>
    <property type="project" value="UniProtKB-UniRule"/>
</dbReference>
<keyword evidence="6" id="KW-1185">Reference proteome</keyword>
<evidence type="ECO:0000256" key="4">
    <source>
        <dbReference type="RuleBase" id="RU281113"/>
    </source>
</evidence>
<feature type="domain" description="Interleukin-12 beta central" evidence="5">
    <location>
        <begin position="115"/>
        <end position="189"/>
    </location>
</feature>
<keyword evidence="2" id="KW-1015">Disulfide bond</keyword>
<comment type="subunit">
    <text evidence="4">Heterodimer with IL12A; disulfide-linked. The heterodimer is known as interleukin IL-12.</text>
</comment>
<dbReference type="AlphaFoldDB" id="A0A6P8FVV2"/>
<dbReference type="InterPro" id="IPR013783">
    <property type="entry name" value="Ig-like_fold"/>
</dbReference>
<dbReference type="OrthoDB" id="8670716at2759"/>
<dbReference type="InterPro" id="IPR036116">
    <property type="entry name" value="FN3_sf"/>
</dbReference>
<dbReference type="RefSeq" id="XP_031427525.1">
    <property type="nucleotide sequence ID" value="XM_031571665.2"/>
</dbReference>
<dbReference type="PANTHER" id="PTHR48485">
    <property type="entry name" value="INTERLEUKIN-12 SUBUNIT BETA-RELATED"/>
    <property type="match status" value="1"/>
</dbReference>
<keyword evidence="4" id="KW-0202">Cytokine</keyword>
<dbReference type="InterPro" id="IPR050676">
    <property type="entry name" value="IL-12"/>
</dbReference>
<dbReference type="SUPFAM" id="SSF49265">
    <property type="entry name" value="Fibronectin type III"/>
    <property type="match status" value="2"/>
</dbReference>
<evidence type="ECO:0000256" key="3">
    <source>
        <dbReference type="ARBA" id="ARBA00023180"/>
    </source>
</evidence>
<dbReference type="PRINTS" id="PR01928">
    <property type="entry name" value="INTRLEUKN12B"/>
</dbReference>
<dbReference type="GO" id="GO:0005615">
    <property type="term" value="C:extracellular space"/>
    <property type="evidence" value="ECO:0007669"/>
    <property type="project" value="UniProtKB-KW"/>
</dbReference>
<evidence type="ECO:0000256" key="2">
    <source>
        <dbReference type="ARBA" id="ARBA00023157"/>
    </source>
</evidence>
<protein>
    <recommendedName>
        <fullName evidence="4">Interleukin-12 subunit beta</fullName>
        <shortName evidence="4">IL-12B</shortName>
    </recommendedName>
    <alternativeName>
        <fullName evidence="4">Cytotoxic lymphocyte maturation factor 40 kDa subunit</fullName>
    </alternativeName>
    <alternativeName>
        <fullName evidence="4">IL-12 subunit p40</fullName>
    </alternativeName>
</protein>
<sequence length="306" mass="35105">MKFIPIIILFLTCYTSCEASQTGTYLIPNVLILPVNESMSTVKLSCGNHSGVISWKHNGNPMKEHGDQITTVLKLFDEANYTCHSETGNVLNYTLVLQQGIGFRNKILVKSESSDYILCSAKNFDGKFQCTWQLERKEAKCIHFTVARLSGGSENITCSLNGSTLSCEDKSHCPYAEEPSRISMSAYFRSYSRFEEYHRQFFISEIVKPEKVIITKVEDHTFKWEYPETWSKPPCYFQLIFQVKVVKPNDPCVPETHNKVNKTINVMEFTVPKKYRKSYKLCVRAQEEASNSLWSDWSSYKVTPGK</sequence>
<feature type="chain" id="PRO_5044519097" description="Interleukin-12 subunit beta" evidence="4">
    <location>
        <begin position="20"/>
        <end position="306"/>
    </location>
</feature>
<dbReference type="GeneID" id="105907391"/>
<evidence type="ECO:0000313" key="6">
    <source>
        <dbReference type="Proteomes" id="UP000515152"/>
    </source>
</evidence>
<dbReference type="GO" id="GO:0005125">
    <property type="term" value="F:cytokine activity"/>
    <property type="evidence" value="ECO:0007669"/>
    <property type="project" value="UniProtKB-KW"/>
</dbReference>